<feature type="transmembrane region" description="Helical" evidence="19">
    <location>
        <begin position="105"/>
        <end position="129"/>
    </location>
</feature>
<evidence type="ECO:0000256" key="6">
    <source>
        <dbReference type="ARBA" id="ARBA00022692"/>
    </source>
</evidence>
<feature type="transmembrane region" description="Helical" evidence="19">
    <location>
        <begin position="37"/>
        <end position="54"/>
    </location>
</feature>
<dbReference type="InterPro" id="IPR036945">
    <property type="entry name" value="DAGK_sf"/>
</dbReference>
<keyword evidence="11" id="KW-0443">Lipid metabolism</keyword>
<keyword evidence="12 19" id="KW-0472">Membrane</keyword>
<keyword evidence="10 19" id="KW-1133">Transmembrane helix</keyword>
<dbReference type="GO" id="GO:0008654">
    <property type="term" value="P:phospholipid biosynthetic process"/>
    <property type="evidence" value="ECO:0007669"/>
    <property type="project" value="UniProtKB-KW"/>
</dbReference>
<dbReference type="RefSeq" id="WP_082611957.1">
    <property type="nucleotide sequence ID" value="NZ_CP045068.1"/>
</dbReference>
<dbReference type="PANTHER" id="PTHR34299">
    <property type="entry name" value="DIACYLGLYCEROL KINASE"/>
    <property type="match status" value="1"/>
</dbReference>
<evidence type="ECO:0000256" key="12">
    <source>
        <dbReference type="ARBA" id="ARBA00023136"/>
    </source>
</evidence>
<evidence type="ECO:0000256" key="14">
    <source>
        <dbReference type="ARBA" id="ARBA00023264"/>
    </source>
</evidence>
<keyword evidence="4" id="KW-0444">Lipid biosynthesis</keyword>
<gene>
    <name evidence="20" type="ORF">LM010_08020</name>
</gene>
<dbReference type="PANTHER" id="PTHR34299:SF1">
    <property type="entry name" value="DIACYLGLYCEROL KINASE"/>
    <property type="match status" value="1"/>
</dbReference>
<evidence type="ECO:0000256" key="5">
    <source>
        <dbReference type="ARBA" id="ARBA00022679"/>
    </source>
</evidence>
<evidence type="ECO:0000256" key="1">
    <source>
        <dbReference type="ARBA" id="ARBA00004651"/>
    </source>
</evidence>
<dbReference type="GO" id="GO:0016301">
    <property type="term" value="F:kinase activity"/>
    <property type="evidence" value="ECO:0007669"/>
    <property type="project" value="UniProtKB-KW"/>
</dbReference>
<evidence type="ECO:0000256" key="15">
    <source>
        <dbReference type="PIRSR" id="PIRSR600829-1"/>
    </source>
</evidence>
<evidence type="ECO:0000256" key="10">
    <source>
        <dbReference type="ARBA" id="ARBA00022989"/>
    </source>
</evidence>
<protein>
    <submittedName>
        <fullName evidence="20">UDP kinase</fullName>
    </submittedName>
</protein>
<evidence type="ECO:0000256" key="18">
    <source>
        <dbReference type="PIRSR" id="PIRSR600829-4"/>
    </source>
</evidence>
<evidence type="ECO:0000256" key="11">
    <source>
        <dbReference type="ARBA" id="ARBA00023098"/>
    </source>
</evidence>
<dbReference type="GO" id="GO:0005886">
    <property type="term" value="C:plasma membrane"/>
    <property type="evidence" value="ECO:0007669"/>
    <property type="project" value="UniProtKB-SubCell"/>
</dbReference>
<dbReference type="InterPro" id="IPR033717">
    <property type="entry name" value="UDPK"/>
</dbReference>
<evidence type="ECO:0000256" key="9">
    <source>
        <dbReference type="ARBA" id="ARBA00022840"/>
    </source>
</evidence>
<accession>A0A5P8JRS2</accession>
<keyword evidence="8 20" id="KW-0418">Kinase</keyword>
<keyword evidence="7 17" id="KW-0547">Nucleotide-binding</keyword>
<comment type="subcellular location">
    <subcellularLocation>
        <location evidence="1">Cell membrane</location>
        <topology evidence="1">Multi-pass membrane protein</topology>
    </subcellularLocation>
</comment>
<feature type="transmembrane region" description="Helical" evidence="19">
    <location>
        <begin position="61"/>
        <end position="85"/>
    </location>
</feature>
<evidence type="ECO:0000313" key="21">
    <source>
        <dbReference type="Proteomes" id="UP000388452"/>
    </source>
</evidence>
<reference evidence="20 21" key="1">
    <citation type="submission" date="2019-10" db="EMBL/GenBank/DDBJ databases">
        <title>Genome sequencing of Lactobacillus manihotivorans.</title>
        <authorList>
            <person name="Kim K."/>
        </authorList>
    </citation>
    <scope>NUCLEOTIDE SEQUENCE [LARGE SCALE GENOMIC DNA]</scope>
    <source>
        <strain evidence="20 21">LM010</strain>
    </source>
</reference>
<feature type="active site" description="Proton acceptor" evidence="15">
    <location>
        <position position="75"/>
    </location>
</feature>
<evidence type="ECO:0000313" key="20">
    <source>
        <dbReference type="EMBL" id="QFQ91371.1"/>
    </source>
</evidence>
<feature type="binding site" evidence="18">
    <location>
        <position position="82"/>
    </location>
    <ligand>
        <name>a divalent metal cation</name>
        <dbReference type="ChEBI" id="CHEBI:60240"/>
    </ligand>
</feature>
<organism evidence="20 21">
    <name type="scientific">Lacticaseibacillus manihotivorans</name>
    <dbReference type="NCBI Taxonomy" id="88233"/>
    <lineage>
        <taxon>Bacteria</taxon>
        <taxon>Bacillati</taxon>
        <taxon>Bacillota</taxon>
        <taxon>Bacilli</taxon>
        <taxon>Lactobacillales</taxon>
        <taxon>Lactobacillaceae</taxon>
        <taxon>Lacticaseibacillus</taxon>
    </lineage>
</organism>
<keyword evidence="18" id="KW-0479">Metal-binding</keyword>
<name>A0A5P8JRS2_9LACO</name>
<evidence type="ECO:0000256" key="17">
    <source>
        <dbReference type="PIRSR" id="PIRSR600829-3"/>
    </source>
</evidence>
<dbReference type="GO" id="GO:0046872">
    <property type="term" value="F:metal ion binding"/>
    <property type="evidence" value="ECO:0007669"/>
    <property type="project" value="UniProtKB-KW"/>
</dbReference>
<keyword evidence="14" id="KW-1208">Phospholipid metabolism</keyword>
<keyword evidence="5" id="KW-0808">Transferase</keyword>
<dbReference type="EMBL" id="CP045068">
    <property type="protein sequence ID" value="QFQ91371.1"/>
    <property type="molecule type" value="Genomic_DNA"/>
</dbReference>
<keyword evidence="9 17" id="KW-0067">ATP-binding</keyword>
<dbReference type="GO" id="GO:0005524">
    <property type="term" value="F:ATP binding"/>
    <property type="evidence" value="ECO:0007669"/>
    <property type="project" value="UniProtKB-KW"/>
</dbReference>
<feature type="binding site" evidence="17">
    <location>
        <position position="82"/>
    </location>
    <ligand>
        <name>ATP</name>
        <dbReference type="ChEBI" id="CHEBI:30616"/>
    </ligand>
</feature>
<dbReference type="InterPro" id="IPR000829">
    <property type="entry name" value="DAGK"/>
</dbReference>
<feature type="binding site" evidence="18">
    <location>
        <position position="34"/>
    </location>
    <ligand>
        <name>a divalent metal cation</name>
        <dbReference type="ChEBI" id="CHEBI:60240"/>
    </ligand>
</feature>
<proteinExistence type="inferred from homology"/>
<keyword evidence="13" id="KW-0594">Phospholipid biosynthesis</keyword>
<keyword evidence="3" id="KW-1003">Cell membrane</keyword>
<evidence type="ECO:0000256" key="2">
    <source>
        <dbReference type="ARBA" id="ARBA00005967"/>
    </source>
</evidence>
<evidence type="ECO:0000256" key="4">
    <source>
        <dbReference type="ARBA" id="ARBA00022516"/>
    </source>
</evidence>
<evidence type="ECO:0000256" key="13">
    <source>
        <dbReference type="ARBA" id="ARBA00023209"/>
    </source>
</evidence>
<dbReference type="Pfam" id="PF01219">
    <property type="entry name" value="DAGK_prokar"/>
    <property type="match status" value="1"/>
</dbReference>
<dbReference type="Gene3D" id="1.10.287.3610">
    <property type="match status" value="1"/>
</dbReference>
<keyword evidence="6 19" id="KW-0812">Transmembrane</keyword>
<comment type="cofactor">
    <cofactor evidence="18">
        <name>Mg(2+)</name>
        <dbReference type="ChEBI" id="CHEBI:18420"/>
    </cofactor>
    <text evidence="18">Mn(2+), Zn(2+), Cd(2+) and Co(2+) support activity to lesser extents.</text>
</comment>
<dbReference type="AlphaFoldDB" id="A0A5P8JRS2"/>
<comment type="similarity">
    <text evidence="2">Belongs to the bacterial diacylglycerol kinase family.</text>
</comment>
<keyword evidence="18" id="KW-0460">Magnesium</keyword>
<sequence>MLMASNGSPAQKNRHFLQSLRHAVQGFGSAFKTERNLRFDVFASIVVVIIGLVVQVTRRDWLWLVLAMTSVIAAELANTVVEALVRLHVGPNFDPDPQIGRLLNMAAGFVLVIGIGAALIGVLVFWPYLIGGK</sequence>
<dbReference type="Proteomes" id="UP000388452">
    <property type="component" value="Chromosome"/>
</dbReference>
<feature type="binding site" evidence="17">
    <location>
        <position position="34"/>
    </location>
    <ligand>
        <name>ATP</name>
        <dbReference type="ChEBI" id="CHEBI:30616"/>
    </ligand>
</feature>
<dbReference type="CDD" id="cd14265">
    <property type="entry name" value="UDPK_IM_like"/>
    <property type="match status" value="1"/>
</dbReference>
<evidence type="ECO:0000256" key="8">
    <source>
        <dbReference type="ARBA" id="ARBA00022777"/>
    </source>
</evidence>
<evidence type="ECO:0000256" key="7">
    <source>
        <dbReference type="ARBA" id="ARBA00022741"/>
    </source>
</evidence>
<feature type="binding site" evidence="16">
    <location>
        <position position="75"/>
    </location>
    <ligand>
        <name>substrate</name>
    </ligand>
</feature>
<evidence type="ECO:0000256" key="19">
    <source>
        <dbReference type="SAM" id="Phobius"/>
    </source>
</evidence>
<evidence type="ECO:0000256" key="3">
    <source>
        <dbReference type="ARBA" id="ARBA00022475"/>
    </source>
</evidence>
<evidence type="ECO:0000256" key="16">
    <source>
        <dbReference type="PIRSR" id="PIRSR600829-2"/>
    </source>
</evidence>